<feature type="domain" description="SAP" evidence="1">
    <location>
        <begin position="88"/>
        <end position="122"/>
    </location>
</feature>
<dbReference type="Proteomes" id="UP001143981">
    <property type="component" value="Unassembled WGS sequence"/>
</dbReference>
<accession>A0A9W7YCV4</accession>
<evidence type="ECO:0000313" key="2">
    <source>
        <dbReference type="EMBL" id="KAJ1731345.1"/>
    </source>
</evidence>
<proteinExistence type="predicted"/>
<dbReference type="OrthoDB" id="5520870at2759"/>
<keyword evidence="3" id="KW-1185">Reference proteome</keyword>
<name>A0A9W7YCV4_9FUNG</name>
<dbReference type="AlphaFoldDB" id="A0A9W7YCV4"/>
<gene>
    <name evidence="2" type="ORF">LPJ61_002582</name>
</gene>
<organism evidence="2 3">
    <name type="scientific">Coemansia biformis</name>
    <dbReference type="NCBI Taxonomy" id="1286918"/>
    <lineage>
        <taxon>Eukaryota</taxon>
        <taxon>Fungi</taxon>
        <taxon>Fungi incertae sedis</taxon>
        <taxon>Zoopagomycota</taxon>
        <taxon>Kickxellomycotina</taxon>
        <taxon>Kickxellomycetes</taxon>
        <taxon>Kickxellales</taxon>
        <taxon>Kickxellaceae</taxon>
        <taxon>Coemansia</taxon>
    </lineage>
</organism>
<comment type="caution">
    <text evidence="2">The sequence shown here is derived from an EMBL/GenBank/DDBJ whole genome shotgun (WGS) entry which is preliminary data.</text>
</comment>
<protein>
    <recommendedName>
        <fullName evidence="1">SAP domain-containing protein</fullName>
    </recommendedName>
</protein>
<evidence type="ECO:0000313" key="3">
    <source>
        <dbReference type="Proteomes" id="UP001143981"/>
    </source>
</evidence>
<dbReference type="EMBL" id="JANBOI010000340">
    <property type="protein sequence ID" value="KAJ1731345.1"/>
    <property type="molecule type" value="Genomic_DNA"/>
</dbReference>
<sequence length="661" mass="71336">MGLRPLSPAVDSMAEAIGAGVTPVDVKSEIEALRFTEADLFDDLPKHYSQESGSAASMATGDDLAAVSKDRALDTVRELRKKRAHEIQSMFRQDQLQAYLQMNGQRTTGTKSVLTERIVNRVWGITRQSLEARAVANEQKADDDGMTMRLNDEALAQLESVESGALESLGKEFGVSIALRLEDKSLRVAGRMPSVRAALSAVREKLAASATVEVDLSRYGTPRALEPNHVGRICNAIHRAFGGDGTVTYFDGELFARGRTRADTLDIQQALVDALVEPAHDTLFVVVPTAVADAETTTVVPAVDIVSRPRTFIPSYQLFADAAAVPDPREDVLAAHALFCRRPAGRIEPCEDTSIVDALRKWATGSTGAADTPTALSFRLGRVMFDMDRDADGLYDQFRCPCELLEAIDHRGPLFAFSSSVSPLKWLHSQGTQGGSGADHPTEQHLVLTFGQMPPQPDTAGDTPVSYSASNMLPVYGGERLVARISVVSGKAQYDAAQVERVSNEQRANVAIVQSAYDLQATASCRQPMDATDRLADALRGAVRQLSIAADPNREATQRRHGLIDTPAGQYALIAAELDSTTRKQLGDGLAVCVHQVWDVIDHLWYSQVELAPQLAVGGVQGHSALPQDAAEWERLVQRLLAAAAAEGAASSDIARQRHAT</sequence>
<dbReference type="InterPro" id="IPR003034">
    <property type="entry name" value="SAP_dom"/>
</dbReference>
<evidence type="ECO:0000259" key="1">
    <source>
        <dbReference type="PROSITE" id="PS50800"/>
    </source>
</evidence>
<dbReference type="PROSITE" id="PS50800">
    <property type="entry name" value="SAP"/>
    <property type="match status" value="1"/>
</dbReference>
<reference evidence="2" key="1">
    <citation type="submission" date="2022-07" db="EMBL/GenBank/DDBJ databases">
        <title>Phylogenomic reconstructions and comparative analyses of Kickxellomycotina fungi.</title>
        <authorList>
            <person name="Reynolds N.K."/>
            <person name="Stajich J.E."/>
            <person name="Barry K."/>
            <person name="Grigoriev I.V."/>
            <person name="Crous P."/>
            <person name="Smith M.E."/>
        </authorList>
    </citation>
    <scope>NUCLEOTIDE SEQUENCE</scope>
    <source>
        <strain evidence="2">BCRC 34381</strain>
    </source>
</reference>